<dbReference type="PANTHER" id="PTHR42885">
    <property type="entry name" value="HISTIDINOL-PHOSPHATE AMINOTRANSFERASE-RELATED"/>
    <property type="match status" value="1"/>
</dbReference>
<dbReference type="Gene3D" id="3.40.640.10">
    <property type="entry name" value="Type I PLP-dependent aspartate aminotransferase-like (Major domain)"/>
    <property type="match status" value="1"/>
</dbReference>
<evidence type="ECO:0000256" key="2">
    <source>
        <dbReference type="ARBA" id="ARBA00022898"/>
    </source>
</evidence>
<accession>A0ABY5P4K6</accession>
<evidence type="ECO:0000256" key="3">
    <source>
        <dbReference type="RuleBase" id="RU000481"/>
    </source>
</evidence>
<protein>
    <recommendedName>
        <fullName evidence="3">Aminotransferase</fullName>
        <ecNumber evidence="3">2.6.1.-</ecNumber>
    </recommendedName>
</protein>
<dbReference type="InterPro" id="IPR015422">
    <property type="entry name" value="PyrdxlP-dep_Trfase_small"/>
</dbReference>
<keyword evidence="3" id="KW-0808">Transferase</keyword>
<dbReference type="PANTHER" id="PTHR42885:SF1">
    <property type="entry name" value="THREONINE-PHOSPHATE DECARBOXYLASE"/>
    <property type="match status" value="1"/>
</dbReference>
<organism evidence="5 6">
    <name type="scientific">Fundicoccus culcitae</name>
    <dbReference type="NCBI Taxonomy" id="2969821"/>
    <lineage>
        <taxon>Bacteria</taxon>
        <taxon>Bacillati</taxon>
        <taxon>Bacillota</taxon>
        <taxon>Bacilli</taxon>
        <taxon>Lactobacillales</taxon>
        <taxon>Aerococcaceae</taxon>
        <taxon>Fundicoccus</taxon>
    </lineage>
</organism>
<dbReference type="EMBL" id="CP102453">
    <property type="protein sequence ID" value="UUX33343.1"/>
    <property type="molecule type" value="Genomic_DNA"/>
</dbReference>
<comment type="cofactor">
    <cofactor evidence="1 3">
        <name>pyridoxal 5'-phosphate</name>
        <dbReference type="ChEBI" id="CHEBI:597326"/>
    </cofactor>
</comment>
<dbReference type="PROSITE" id="PS00105">
    <property type="entry name" value="AA_TRANSFER_CLASS_1"/>
    <property type="match status" value="1"/>
</dbReference>
<feature type="domain" description="Aminotransferase class I/classII large" evidence="4">
    <location>
        <begin position="26"/>
        <end position="362"/>
    </location>
</feature>
<dbReference type="CDD" id="cd00609">
    <property type="entry name" value="AAT_like"/>
    <property type="match status" value="1"/>
</dbReference>
<dbReference type="RefSeq" id="WP_313792844.1">
    <property type="nucleotide sequence ID" value="NZ_CP102453.1"/>
</dbReference>
<reference evidence="5 6" key="1">
    <citation type="submission" date="2022-08" db="EMBL/GenBank/DDBJ databases">
        <title>Aerococcaceae sp. nov isolated from spoiled eye mask.</title>
        <authorList>
            <person name="Zhou G."/>
            <person name="Xie X.-B."/>
            <person name="Shi Q.-S."/>
            <person name="Wang Y.-S."/>
            <person name="Wen X."/>
            <person name="Peng H."/>
            <person name="Yang X.-J."/>
            <person name="Tao H.-B."/>
            <person name="Huang X.-M."/>
        </authorList>
    </citation>
    <scope>NUCLEOTIDE SEQUENCE [LARGE SCALE GENOMIC DNA]</scope>
    <source>
        <strain evidence="6">DM20194951</strain>
    </source>
</reference>
<dbReference type="GO" id="GO:0008483">
    <property type="term" value="F:transaminase activity"/>
    <property type="evidence" value="ECO:0007669"/>
    <property type="project" value="UniProtKB-KW"/>
</dbReference>
<dbReference type="Pfam" id="PF00155">
    <property type="entry name" value="Aminotran_1_2"/>
    <property type="match status" value="1"/>
</dbReference>
<dbReference type="InterPro" id="IPR004838">
    <property type="entry name" value="NHTrfase_class1_PyrdxlP-BS"/>
</dbReference>
<dbReference type="InterPro" id="IPR015424">
    <property type="entry name" value="PyrdxlP-dep_Trfase"/>
</dbReference>
<dbReference type="Proteomes" id="UP001315967">
    <property type="component" value="Chromosome"/>
</dbReference>
<comment type="similarity">
    <text evidence="3">Belongs to the class-I pyridoxal-phosphate-dependent aminotransferase family.</text>
</comment>
<dbReference type="SUPFAM" id="SSF53383">
    <property type="entry name" value="PLP-dependent transferases"/>
    <property type="match status" value="1"/>
</dbReference>
<keyword evidence="2" id="KW-0663">Pyridoxal phosphate</keyword>
<evidence type="ECO:0000256" key="1">
    <source>
        <dbReference type="ARBA" id="ARBA00001933"/>
    </source>
</evidence>
<proteinExistence type="inferred from homology"/>
<sequence length="373" mass="43308">MKEISEQKHGGNLKKIQRDLKLTNSNLIDFSANINPLGMPELFKHIIIENLAEIEKYPDYTYSDLKLALSNLYNFNEKSIIIGNGAEELIHQMMSILPQNIVIIEPTFSEYRKAAQNHNKNILTYILNENDHFIFSEDSFFNFINCQSFVHKEQGVDGYQGAVFLCNPNNPTGQFINKKKIESLAKFLQERNILLILDESFIEFMNNSEVHSMLGEIKYNNLMIIRSLTKFYAIPGLRLGFCKISDHKLKDDFERLQSTWNINTFAVLCGESINQLNDYRIESINYYQKGKIKLQRSLEKYNELQIYPSYVNFFLIKCSKINLYEALLSHGIIIRSCSNFIGLDNSYSRIAVRTTSEIEKLINCMEVIMKNYG</sequence>
<dbReference type="Gene3D" id="3.90.1150.10">
    <property type="entry name" value="Aspartate Aminotransferase, domain 1"/>
    <property type="match status" value="1"/>
</dbReference>
<name>A0ABY5P4K6_9LACT</name>
<evidence type="ECO:0000259" key="4">
    <source>
        <dbReference type="Pfam" id="PF00155"/>
    </source>
</evidence>
<dbReference type="InterPro" id="IPR004839">
    <property type="entry name" value="Aminotransferase_I/II_large"/>
</dbReference>
<evidence type="ECO:0000313" key="5">
    <source>
        <dbReference type="EMBL" id="UUX33343.1"/>
    </source>
</evidence>
<dbReference type="EC" id="2.6.1.-" evidence="3"/>
<dbReference type="InterPro" id="IPR015421">
    <property type="entry name" value="PyrdxlP-dep_Trfase_major"/>
</dbReference>
<gene>
    <name evidence="5" type="ORF">NRE15_10585</name>
</gene>
<keyword evidence="6" id="KW-1185">Reference proteome</keyword>
<keyword evidence="3 5" id="KW-0032">Aminotransferase</keyword>
<evidence type="ECO:0000313" key="6">
    <source>
        <dbReference type="Proteomes" id="UP001315967"/>
    </source>
</evidence>